<dbReference type="Proteomes" id="UP000229497">
    <property type="component" value="Unassembled WGS sequence"/>
</dbReference>
<evidence type="ECO:0000313" key="1">
    <source>
        <dbReference type="EMBL" id="PIQ71320.1"/>
    </source>
</evidence>
<sequence length="369" mass="40496">MLEIKQLIPCNSHLLAGLHDENFRPTIAPNSLPVHKGRILFEQNGPATDFATVVRAPICLLSEGDTDLLRRIDNPEEGLTVLKTISSNSPTAAVLFDAYKHIKSNPTIAWFSEDSFFANTVSGAIGLSPGVLLPIFQSQANNTAELLSRLAGSKGMRTKVRQFSFSNIEVQQAIAEAIHLASQKLGYQSKDRKKLKGSSAAIVGATHALFPLINSLLSNSNELTAVQGPIHLETIPPHWITNTALSTVIRFVNQAAADWQLCHRTLMPCLYNGEPIGEFSAFDVNGDSPQLRRDQRYKLALWAKLSPFPLTTNAVFGHAIGLMEDCAVAENMKTLIEAERTDETTIGIQVHELLAAQIDDYLSSIKFWK</sequence>
<evidence type="ECO:0000313" key="2">
    <source>
        <dbReference type="Proteomes" id="UP000229497"/>
    </source>
</evidence>
<gene>
    <name evidence="1" type="ORF">COV87_04035</name>
</gene>
<organism evidence="1 2">
    <name type="scientific">Candidatus Roizmanbacteria bacterium CG11_big_fil_rev_8_21_14_0_20_37_16</name>
    <dbReference type="NCBI Taxonomy" id="1974857"/>
    <lineage>
        <taxon>Bacteria</taxon>
        <taxon>Candidatus Roizmaniibacteriota</taxon>
    </lineage>
</organism>
<proteinExistence type="predicted"/>
<accession>A0A2H0KJ75</accession>
<protein>
    <submittedName>
        <fullName evidence="1">Uncharacterized protein</fullName>
    </submittedName>
</protein>
<reference evidence="1 2" key="1">
    <citation type="submission" date="2017-09" db="EMBL/GenBank/DDBJ databases">
        <title>Depth-based differentiation of microbial function through sediment-hosted aquifers and enrichment of novel symbionts in the deep terrestrial subsurface.</title>
        <authorList>
            <person name="Probst A.J."/>
            <person name="Ladd B."/>
            <person name="Jarett J.K."/>
            <person name="Geller-Mcgrath D.E."/>
            <person name="Sieber C.M."/>
            <person name="Emerson J.B."/>
            <person name="Anantharaman K."/>
            <person name="Thomas B.C."/>
            <person name="Malmstrom R."/>
            <person name="Stieglmeier M."/>
            <person name="Klingl A."/>
            <person name="Woyke T."/>
            <person name="Ryan C.M."/>
            <person name="Banfield J.F."/>
        </authorList>
    </citation>
    <scope>NUCLEOTIDE SEQUENCE [LARGE SCALE GENOMIC DNA]</scope>
    <source>
        <strain evidence="1">CG11_big_fil_rev_8_21_14_0_20_37_16</strain>
    </source>
</reference>
<comment type="caution">
    <text evidence="1">The sequence shown here is derived from an EMBL/GenBank/DDBJ whole genome shotgun (WGS) entry which is preliminary data.</text>
</comment>
<name>A0A2H0KJ75_9BACT</name>
<dbReference type="AlphaFoldDB" id="A0A2H0KJ75"/>
<dbReference type="EMBL" id="PCVK01000116">
    <property type="protein sequence ID" value="PIQ71320.1"/>
    <property type="molecule type" value="Genomic_DNA"/>
</dbReference>